<dbReference type="PaxDb" id="4097-A0A1S3ZEP3"/>
<dbReference type="GO" id="GO:0003676">
    <property type="term" value="F:nucleic acid binding"/>
    <property type="evidence" value="ECO:0007669"/>
    <property type="project" value="InterPro"/>
</dbReference>
<dbReference type="STRING" id="4097.A0A1S3ZEP3"/>
<dbReference type="Gene3D" id="3.30.70.270">
    <property type="match status" value="1"/>
</dbReference>
<dbReference type="OMA" id="WSITHIQ"/>
<proteinExistence type="predicted"/>
<sequence>MRIASRTCDTRRSKETSAGTYMTSGLMGAKARLLQGLRPNFRRKYLKFYFDKVTLQAKNSEVQTSDINSCYFKTRVSEVTQKLQQIPGVSGITRGIEVNPDKIKVIEEIPDQLSSVQEVLMLTGRLAALSRFISRSSEKCHRFFALLKKKNKFEWTPKCHHAFRDLKRYLSSPPLLSKPKEGKILFVYLAVSEVAVGAVLVREDEALVVAARKLRPYFQCHPIIMVTTFPLQNILHTPEHSGRLAKWAVEMSKFDIEYKPRTAIKSQVLVDFAVSSNQRSSNGARIDLGSLDLIYEWSLLRKRVQAWHSINHAFGETLRQAIKMAPLTNNEVKYEVLIAGLKLDWTLDSEVIEIKCDSQLVVNQIYGIFETKEERMKQYMVKVQAMLARFREWSITHIQREENAKTDALDNLGSSTEIKESESRTVV</sequence>
<dbReference type="RefSeq" id="XP_016462756.1">
    <property type="nucleotide sequence ID" value="XM_016607270.1"/>
</dbReference>
<dbReference type="PANTHER" id="PTHR48475">
    <property type="entry name" value="RIBONUCLEASE H"/>
    <property type="match status" value="1"/>
</dbReference>
<dbReference type="SUPFAM" id="SSF53098">
    <property type="entry name" value="Ribonuclease H-like"/>
    <property type="match status" value="1"/>
</dbReference>
<dbReference type="InterPro" id="IPR041577">
    <property type="entry name" value="RT_RNaseH_2"/>
</dbReference>
<evidence type="ECO:0000313" key="3">
    <source>
        <dbReference type="RefSeq" id="XP_016462756.1"/>
    </source>
</evidence>
<feature type="domain" description="RNase H type-1" evidence="1">
    <location>
        <begin position="328"/>
        <end position="409"/>
    </location>
</feature>
<dbReference type="GO" id="GO:0004523">
    <property type="term" value="F:RNA-DNA hybrid ribonuclease activity"/>
    <property type="evidence" value="ECO:0007669"/>
    <property type="project" value="InterPro"/>
</dbReference>
<organism evidence="3">
    <name type="scientific">Nicotiana tabacum</name>
    <name type="common">Common tobacco</name>
    <dbReference type="NCBI Taxonomy" id="4097"/>
    <lineage>
        <taxon>Eukaryota</taxon>
        <taxon>Viridiplantae</taxon>
        <taxon>Streptophyta</taxon>
        <taxon>Embryophyta</taxon>
        <taxon>Tracheophyta</taxon>
        <taxon>Spermatophyta</taxon>
        <taxon>Magnoliopsida</taxon>
        <taxon>eudicotyledons</taxon>
        <taxon>Gunneridae</taxon>
        <taxon>Pentapetalae</taxon>
        <taxon>asterids</taxon>
        <taxon>lamiids</taxon>
        <taxon>Solanales</taxon>
        <taxon>Solanaceae</taxon>
        <taxon>Nicotianoideae</taxon>
        <taxon>Nicotianeae</taxon>
        <taxon>Nicotiana</taxon>
    </lineage>
</organism>
<dbReference type="InterPro" id="IPR002156">
    <property type="entry name" value="RNaseH_domain"/>
</dbReference>
<dbReference type="PANTHER" id="PTHR48475:SF2">
    <property type="entry name" value="RIBONUCLEASE H"/>
    <property type="match status" value="1"/>
</dbReference>
<name>A0A1S3ZEP3_TOBAC</name>
<dbReference type="Gene3D" id="3.30.420.10">
    <property type="entry name" value="Ribonuclease H-like superfamily/Ribonuclease H"/>
    <property type="match status" value="1"/>
</dbReference>
<dbReference type="InterPro" id="IPR036397">
    <property type="entry name" value="RNaseH_sf"/>
</dbReference>
<dbReference type="AlphaFoldDB" id="A0A1S3ZEP3"/>
<reference evidence="3" key="1">
    <citation type="submission" date="2025-08" db="UniProtKB">
        <authorList>
            <consortium name="RefSeq"/>
        </authorList>
    </citation>
    <scope>IDENTIFICATION</scope>
</reference>
<dbReference type="KEGG" id="nta:107785875"/>
<dbReference type="InterPro" id="IPR043502">
    <property type="entry name" value="DNA/RNA_pol_sf"/>
</dbReference>
<dbReference type="InterPro" id="IPR012337">
    <property type="entry name" value="RNaseH-like_sf"/>
</dbReference>
<evidence type="ECO:0000259" key="1">
    <source>
        <dbReference type="Pfam" id="PF13456"/>
    </source>
</evidence>
<accession>A0A1S3ZEP3</accession>
<dbReference type="SUPFAM" id="SSF56672">
    <property type="entry name" value="DNA/RNA polymerases"/>
    <property type="match status" value="1"/>
</dbReference>
<dbReference type="Pfam" id="PF13456">
    <property type="entry name" value="RVT_3"/>
    <property type="match status" value="1"/>
</dbReference>
<evidence type="ECO:0008006" key="4">
    <source>
        <dbReference type="Google" id="ProtNLM"/>
    </source>
</evidence>
<evidence type="ECO:0000259" key="2">
    <source>
        <dbReference type="Pfam" id="PF17919"/>
    </source>
</evidence>
<feature type="domain" description="Reverse transcriptase/retrotransposon-derived protein RNase H-like" evidence="2">
    <location>
        <begin position="155"/>
        <end position="211"/>
    </location>
</feature>
<dbReference type="InterPro" id="IPR043128">
    <property type="entry name" value="Rev_trsase/Diguanyl_cyclase"/>
</dbReference>
<dbReference type="CDD" id="cd09279">
    <property type="entry name" value="RNase_HI_like"/>
    <property type="match status" value="1"/>
</dbReference>
<protein>
    <recommendedName>
        <fullName evidence="4">RNase H type-1 domain-containing protein</fullName>
    </recommendedName>
</protein>
<dbReference type="OrthoDB" id="1304339at2759"/>
<dbReference type="Pfam" id="PF17919">
    <property type="entry name" value="RT_RNaseH_2"/>
    <property type="match status" value="1"/>
</dbReference>
<gene>
    <name evidence="3" type="primary">LOC107785875</name>
</gene>